<dbReference type="OrthoDB" id="5865767at2759"/>
<comment type="caution">
    <text evidence="4">The sequence shown here is derived from an EMBL/GenBank/DDBJ whole genome shotgun (WGS) entry which is preliminary data.</text>
</comment>
<feature type="signal peptide" evidence="2">
    <location>
        <begin position="1"/>
        <end position="19"/>
    </location>
</feature>
<dbReference type="SMART" id="SM00233">
    <property type="entry name" value="PH"/>
    <property type="match status" value="1"/>
</dbReference>
<evidence type="ECO:0000313" key="5">
    <source>
        <dbReference type="Proteomes" id="UP000094527"/>
    </source>
</evidence>
<dbReference type="GO" id="GO:0005543">
    <property type="term" value="F:phospholipid binding"/>
    <property type="evidence" value="ECO:0007669"/>
    <property type="project" value="InterPro"/>
</dbReference>
<accession>A0A1D2MKT5</accession>
<feature type="chain" id="PRO_5008904192" evidence="2">
    <location>
        <begin position="20"/>
        <end position="212"/>
    </location>
</feature>
<evidence type="ECO:0000256" key="1">
    <source>
        <dbReference type="SAM" id="MobiDB-lite"/>
    </source>
</evidence>
<gene>
    <name evidence="4" type="ORF">Ocin01_13202</name>
</gene>
<feature type="compositionally biased region" description="Polar residues" evidence="1">
    <location>
        <begin position="173"/>
        <end position="192"/>
    </location>
</feature>
<dbReference type="InterPro" id="IPR041681">
    <property type="entry name" value="PH_9"/>
</dbReference>
<evidence type="ECO:0000313" key="4">
    <source>
        <dbReference type="EMBL" id="ODM93482.1"/>
    </source>
</evidence>
<evidence type="ECO:0000259" key="3">
    <source>
        <dbReference type="PROSITE" id="PS50003"/>
    </source>
</evidence>
<sequence>MWLNHFACLVSIRLPSVNELVVSPPRTPKSSRSLPTSMSSPDPDHDEFIDEFIDKFQRPGPTEEEMLEGPLVRKHEWESTTKKASNRSWDKVYVVLRNGSLLFYKDQKNFKTQPEAYFRGENPVDLVSASAEVAADYTKKKHVFRLKISTGGEYLFQAKDDEEMNQWVRGVQEVSNSESSGAGPSRAQTLPASSGEKKDEPKKRGFFTLKKK</sequence>
<dbReference type="EMBL" id="LJIJ01000973">
    <property type="protein sequence ID" value="ODM93482.1"/>
    <property type="molecule type" value="Genomic_DNA"/>
</dbReference>
<dbReference type="PANTHER" id="PTHR23175">
    <property type="entry name" value="PDZ DOMAIN-CONTAINING PROTEIN"/>
    <property type="match status" value="1"/>
</dbReference>
<dbReference type="AlphaFoldDB" id="A0A1D2MKT5"/>
<dbReference type="Gene3D" id="2.30.29.30">
    <property type="entry name" value="Pleckstrin-homology domain (PH domain)/Phosphotyrosine-binding domain (PTB)"/>
    <property type="match status" value="1"/>
</dbReference>
<feature type="domain" description="PH" evidence="3">
    <location>
        <begin position="64"/>
        <end position="176"/>
    </location>
</feature>
<dbReference type="FunFam" id="2.30.29.30:FF:000024">
    <property type="entry name" value="Spectrin beta chain"/>
    <property type="match status" value="1"/>
</dbReference>
<dbReference type="InterPro" id="IPR001849">
    <property type="entry name" value="PH_domain"/>
</dbReference>
<protein>
    <submittedName>
        <fullName evidence="4">Spectrin beta chain</fullName>
    </submittedName>
</protein>
<dbReference type="SUPFAM" id="SSF50729">
    <property type="entry name" value="PH domain-like"/>
    <property type="match status" value="1"/>
</dbReference>
<evidence type="ECO:0000256" key="2">
    <source>
        <dbReference type="SAM" id="SignalP"/>
    </source>
</evidence>
<dbReference type="Proteomes" id="UP000094527">
    <property type="component" value="Unassembled WGS sequence"/>
</dbReference>
<dbReference type="PANTHER" id="PTHR23175:SF23">
    <property type="entry name" value="PDZ DOMAIN-CONTAINING PROTEIN"/>
    <property type="match status" value="1"/>
</dbReference>
<dbReference type="STRING" id="48709.A0A1D2MKT5"/>
<name>A0A1D2MKT5_ORCCI</name>
<feature type="compositionally biased region" description="Low complexity" evidence="1">
    <location>
        <begin position="28"/>
        <end position="41"/>
    </location>
</feature>
<dbReference type="PROSITE" id="PS50003">
    <property type="entry name" value="PH_DOMAIN"/>
    <property type="match status" value="1"/>
</dbReference>
<keyword evidence="5" id="KW-1185">Reference proteome</keyword>
<keyword evidence="2" id="KW-0732">Signal</keyword>
<dbReference type="CDD" id="cd10571">
    <property type="entry name" value="PH_beta_spectrin"/>
    <property type="match status" value="1"/>
</dbReference>
<dbReference type="PRINTS" id="PR00683">
    <property type="entry name" value="SPECTRINPH"/>
</dbReference>
<feature type="region of interest" description="Disordered" evidence="1">
    <location>
        <begin position="22"/>
        <end position="44"/>
    </location>
</feature>
<dbReference type="Pfam" id="PF15410">
    <property type="entry name" value="PH_9"/>
    <property type="match status" value="1"/>
</dbReference>
<organism evidence="4 5">
    <name type="scientific">Orchesella cincta</name>
    <name type="common">Springtail</name>
    <name type="synonym">Podura cincta</name>
    <dbReference type="NCBI Taxonomy" id="48709"/>
    <lineage>
        <taxon>Eukaryota</taxon>
        <taxon>Metazoa</taxon>
        <taxon>Ecdysozoa</taxon>
        <taxon>Arthropoda</taxon>
        <taxon>Hexapoda</taxon>
        <taxon>Collembola</taxon>
        <taxon>Entomobryomorpha</taxon>
        <taxon>Entomobryoidea</taxon>
        <taxon>Orchesellidae</taxon>
        <taxon>Orchesellinae</taxon>
        <taxon>Orchesella</taxon>
    </lineage>
</organism>
<feature type="region of interest" description="Disordered" evidence="1">
    <location>
        <begin position="171"/>
        <end position="212"/>
    </location>
</feature>
<dbReference type="InterPro" id="IPR001605">
    <property type="entry name" value="PH_dom-spectrin-type"/>
</dbReference>
<dbReference type="InterPro" id="IPR011993">
    <property type="entry name" value="PH-like_dom_sf"/>
</dbReference>
<reference evidence="4 5" key="1">
    <citation type="journal article" date="2016" name="Genome Biol. Evol.">
        <title>Gene Family Evolution Reflects Adaptation to Soil Environmental Stressors in the Genome of the Collembolan Orchesella cincta.</title>
        <authorList>
            <person name="Faddeeva-Vakhrusheva A."/>
            <person name="Derks M.F."/>
            <person name="Anvar S.Y."/>
            <person name="Agamennone V."/>
            <person name="Suring W."/>
            <person name="Smit S."/>
            <person name="van Straalen N.M."/>
            <person name="Roelofs D."/>
        </authorList>
    </citation>
    <scope>NUCLEOTIDE SEQUENCE [LARGE SCALE GENOMIC DNA]</scope>
    <source>
        <tissue evidence="4">Mixed pool</tissue>
    </source>
</reference>
<proteinExistence type="predicted"/>